<dbReference type="RefSeq" id="WP_015718322.1">
    <property type="nucleotide sequence ID" value="NC_014974.1"/>
</dbReference>
<protein>
    <recommendedName>
        <fullName evidence="3">Uma2 family endonuclease</fullName>
    </recommendedName>
</protein>
<evidence type="ECO:0008006" key="3">
    <source>
        <dbReference type="Google" id="ProtNLM"/>
    </source>
</evidence>
<organism evidence="1 2">
    <name type="scientific">Thermus scotoductus (strain ATCC 700910 / SA-01)</name>
    <dbReference type="NCBI Taxonomy" id="743525"/>
    <lineage>
        <taxon>Bacteria</taxon>
        <taxon>Thermotogati</taxon>
        <taxon>Deinococcota</taxon>
        <taxon>Deinococci</taxon>
        <taxon>Thermales</taxon>
        <taxon>Thermaceae</taxon>
        <taxon>Thermus</taxon>
    </lineage>
</organism>
<accession>E8PQM3</accession>
<dbReference type="HOGENOM" id="CLU_2995223_0_0_0"/>
<evidence type="ECO:0000313" key="1">
    <source>
        <dbReference type="EMBL" id="ADW23062.1"/>
    </source>
</evidence>
<dbReference type="AlphaFoldDB" id="E8PQM3"/>
<sequence length="57" mass="6349">MTERSLRPLTEEEYLALEEANPVRHELVGGIPYAGDTLHLPCPEGILGLWEIYEGVA</sequence>
<dbReference type="Proteomes" id="UP000008087">
    <property type="component" value="Chromosome"/>
</dbReference>
<dbReference type="EMBL" id="CP001962">
    <property type="protein sequence ID" value="ADW23062.1"/>
    <property type="molecule type" value="Genomic_DNA"/>
</dbReference>
<proteinExistence type="predicted"/>
<name>E8PQM3_THESS</name>
<gene>
    <name evidence="1" type="ordered locus">TSC_c24650</name>
</gene>
<reference evidence="1 2" key="2">
    <citation type="journal article" date="2011" name="BMC Genomics">
        <title>Sequence of the hyperplastic genome of the naturally competent Thermus scotoductus SA-01.</title>
        <authorList>
            <person name="Gounder K."/>
            <person name="Brzuszkiewicz E."/>
            <person name="Liesegang H."/>
            <person name="Wollherr A."/>
            <person name="Daniel R."/>
            <person name="Gottschalk G."/>
            <person name="Reva O."/>
            <person name="Kumwenda B."/>
            <person name="Srivastava M."/>
            <person name="Bricio C."/>
            <person name="Berenguer J."/>
            <person name="van Heerden E."/>
            <person name="Litthauer D."/>
        </authorList>
    </citation>
    <scope>NUCLEOTIDE SEQUENCE [LARGE SCALE GENOMIC DNA]</scope>
    <source>
        <strain evidence="2">ATCC 700910 / SA-01</strain>
    </source>
</reference>
<dbReference type="KEGG" id="tsc:TSC_c24650"/>
<evidence type="ECO:0000313" key="2">
    <source>
        <dbReference type="Proteomes" id="UP000008087"/>
    </source>
</evidence>
<reference evidence="2" key="1">
    <citation type="submission" date="2010-03" db="EMBL/GenBank/DDBJ databases">
        <title>The genome sequence of Thermus scotoductus SA-01.</title>
        <authorList>
            <person name="Gounder K."/>
            <person name="Liesegang H."/>
            <person name="Brzuszkiewicz E."/>
            <person name="Wollherr A."/>
            <person name="Daniel R."/>
            <person name="Gottschalk G."/>
            <person name="van Heerden E."/>
            <person name="Litthauer D."/>
        </authorList>
    </citation>
    <scope>NUCLEOTIDE SEQUENCE [LARGE SCALE GENOMIC DNA]</scope>
    <source>
        <strain evidence="2">ATCC 700910 / SA-01</strain>
    </source>
</reference>
<dbReference type="STRING" id="743525.TSC_c24650"/>